<dbReference type="EMBL" id="BAVR01000028">
    <property type="protein sequence ID" value="GAE88984.1"/>
    <property type="molecule type" value="Genomic_DNA"/>
</dbReference>
<dbReference type="GO" id="GO:0009306">
    <property type="term" value="P:protein secretion"/>
    <property type="evidence" value="ECO:0007669"/>
    <property type="project" value="InterPro"/>
</dbReference>
<organism evidence="1 2">
    <name type="scientific">Acetivibrio straminisolvens JCM 21531</name>
    <dbReference type="NCBI Taxonomy" id="1294263"/>
    <lineage>
        <taxon>Bacteria</taxon>
        <taxon>Bacillati</taxon>
        <taxon>Bacillota</taxon>
        <taxon>Clostridia</taxon>
        <taxon>Eubacteriales</taxon>
        <taxon>Oscillospiraceae</taxon>
        <taxon>Acetivibrio</taxon>
    </lineage>
</organism>
<dbReference type="STRING" id="1294263.JCM21531_2474"/>
<dbReference type="Proteomes" id="UP000019109">
    <property type="component" value="Unassembled WGS sequence"/>
</dbReference>
<evidence type="ECO:0000313" key="1">
    <source>
        <dbReference type="EMBL" id="GAE88984.1"/>
    </source>
</evidence>
<dbReference type="AlphaFoldDB" id="W4V8B3"/>
<keyword evidence="1" id="KW-0966">Cell projection</keyword>
<keyword evidence="1" id="KW-0969">Cilium</keyword>
<reference evidence="1" key="1">
    <citation type="journal article" date="2014" name="Genome Announc.">
        <title>Draft Genome Sequence of Clostridium straminisolvens Strain JCM 21531T, Isolated from a Cellulose-Degrading Bacterial Community.</title>
        <authorList>
            <person name="Yuki M."/>
            <person name="Oshima K."/>
            <person name="Suda W."/>
            <person name="Sakamoto M."/>
            <person name="Kitamura K."/>
            <person name="Iida T."/>
            <person name="Hattori M."/>
            <person name="Ohkuma M."/>
        </authorList>
    </citation>
    <scope>NUCLEOTIDE SEQUENCE [LARGE SCALE GENOMIC DNA]</scope>
    <source>
        <strain evidence="1">JCM 21531</strain>
    </source>
</reference>
<dbReference type="Pfam" id="PF00771">
    <property type="entry name" value="FHIPEP"/>
    <property type="match status" value="1"/>
</dbReference>
<dbReference type="PANTHER" id="PTHR30161">
    <property type="entry name" value="FLAGELLAR EXPORT PROTEIN, MEMBRANE FLHA SUBUNIT-RELATED"/>
    <property type="match status" value="1"/>
</dbReference>
<protein>
    <submittedName>
        <fullName evidence="1">Flagellar biosynthesis protein FlhA</fullName>
    </submittedName>
</protein>
<sequence>MVGAVIFLIITIVQFLVITKGTERVSEVAARFTLMQCRVSRWQ</sequence>
<keyword evidence="1" id="KW-0282">Flagellum</keyword>
<keyword evidence="2" id="KW-1185">Reference proteome</keyword>
<comment type="caution">
    <text evidence="1">The sequence shown here is derived from an EMBL/GenBank/DDBJ whole genome shotgun (WGS) entry which is preliminary data.</text>
</comment>
<dbReference type="InterPro" id="IPR001712">
    <property type="entry name" value="T3SS_FHIPEP"/>
</dbReference>
<dbReference type="GO" id="GO:0005886">
    <property type="term" value="C:plasma membrane"/>
    <property type="evidence" value="ECO:0007669"/>
    <property type="project" value="TreeGrafter"/>
</dbReference>
<gene>
    <name evidence="1" type="ORF">JCM21531_2474</name>
</gene>
<evidence type="ECO:0000313" key="2">
    <source>
        <dbReference type="Proteomes" id="UP000019109"/>
    </source>
</evidence>
<proteinExistence type="predicted"/>
<accession>W4V8B3</accession>
<dbReference type="PANTHER" id="PTHR30161:SF2">
    <property type="entry name" value="INVASION PROTEIN INVA"/>
    <property type="match status" value="1"/>
</dbReference>
<name>W4V8B3_9FIRM</name>